<evidence type="ECO:0000256" key="7">
    <source>
        <dbReference type="ARBA" id="ARBA00022840"/>
    </source>
</evidence>
<dbReference type="PRINTS" id="PR00096">
    <property type="entry name" value="GATASE"/>
</dbReference>
<protein>
    <recommendedName>
        <fullName evidence="9">GMP synthase [glutamine-hydrolyzing]</fullName>
        <ecNumber evidence="9">6.3.5.2</ecNumber>
    </recommendedName>
    <alternativeName>
        <fullName evidence="9">GMP synthetase</fullName>
    </alternativeName>
    <alternativeName>
        <fullName evidence="9">Glutamine amidotransferase</fullName>
    </alternativeName>
</protein>
<dbReference type="PANTHER" id="PTHR11922">
    <property type="entry name" value="GMP SYNTHASE-RELATED"/>
    <property type="match status" value="1"/>
</dbReference>
<evidence type="ECO:0000256" key="8">
    <source>
        <dbReference type="ARBA" id="ARBA00022962"/>
    </source>
</evidence>
<dbReference type="CDD" id="cd01997">
    <property type="entry name" value="GMP_synthase_C"/>
    <property type="match status" value="1"/>
</dbReference>
<feature type="active site" evidence="9">
    <location>
        <position position="174"/>
    </location>
</feature>
<evidence type="ECO:0000313" key="12">
    <source>
        <dbReference type="EMBL" id="TET47624.1"/>
    </source>
</evidence>
<dbReference type="NCBIfam" id="TIGR00884">
    <property type="entry name" value="guaA_Cterm"/>
    <property type="match status" value="1"/>
</dbReference>
<comment type="subunit">
    <text evidence="9">Homodimer.</text>
</comment>
<dbReference type="Gene3D" id="3.30.300.10">
    <property type="match status" value="1"/>
</dbReference>
<evidence type="ECO:0000256" key="6">
    <source>
        <dbReference type="ARBA" id="ARBA00022755"/>
    </source>
</evidence>
<name>A0A523UYL2_UNCT6</name>
<dbReference type="SUPFAM" id="SSF54810">
    <property type="entry name" value="GMP synthetase C-terminal dimerisation domain"/>
    <property type="match status" value="1"/>
</dbReference>
<keyword evidence="8 9" id="KW-0315">Glutamine amidotransferase</keyword>
<dbReference type="NCBIfam" id="NF000848">
    <property type="entry name" value="PRK00074.1"/>
    <property type="match status" value="1"/>
</dbReference>
<dbReference type="CDD" id="cd01742">
    <property type="entry name" value="GATase1_GMP_Synthase"/>
    <property type="match status" value="1"/>
</dbReference>
<evidence type="ECO:0000256" key="9">
    <source>
        <dbReference type="HAMAP-Rule" id="MF_00344"/>
    </source>
</evidence>
<dbReference type="PROSITE" id="PS51553">
    <property type="entry name" value="GMPS_ATP_PPASE"/>
    <property type="match status" value="1"/>
</dbReference>
<dbReference type="Gene3D" id="3.40.50.620">
    <property type="entry name" value="HUPs"/>
    <property type="match status" value="1"/>
</dbReference>
<dbReference type="GO" id="GO:0005524">
    <property type="term" value="F:ATP binding"/>
    <property type="evidence" value="ECO:0007669"/>
    <property type="project" value="UniProtKB-UniRule"/>
</dbReference>
<sequence>MTKRAMVEEKIVVLDFGSQYTQLIARRIRGFSVFCEIVPFDFQIDSTEDGNIKGFVMSGGPSSVYDKNSPLPNKHIFDMGKPVLGICYGMQVIASLLGGKVAATVQREYGRAELLIDKRARLFKGLPPEIQVWMSHGDRLSGIPAGFEQLAHSTNSLYAAIGDLDRKIYGIQFHPEVVHTPRGNDIIKNFLFSVCGCEGGWTPKSFLRNSLESIRQVVGAGQVICGLSGGVDSAVTAALIHKAIGDQLTCIFVNNGLLRKGEEKEVLSTFKSKFKMNLIYVDDEKGFLSRLKSITDPEDKRRIIGERFIRVFEQEAKKLGKVDYLAQGTLYPDRIESSSVHGPSSTIKTHHNVGGLPELMRLKLIEPLKDLFKDEVRAVGRELGLPEGIVERQPFPGPGLAVRTVGEVTRDRLDILREADAIFLEELERSGLRSKKVAQAFAVLLPVKSVGVMGDGRTYENVVALRAVTTEDYMTADWLRIPHDVLARISTRIINEVKNVNRVVYDVSTKPPATIEWE</sequence>
<dbReference type="InterPro" id="IPR022955">
    <property type="entry name" value="GMP_synthase"/>
</dbReference>
<dbReference type="Pfam" id="PF02540">
    <property type="entry name" value="NAD_synthase"/>
    <property type="match status" value="1"/>
</dbReference>
<dbReference type="FunFam" id="3.30.300.10:FF:000002">
    <property type="entry name" value="GMP synthase [glutamine-hydrolyzing]"/>
    <property type="match status" value="1"/>
</dbReference>
<dbReference type="AlphaFoldDB" id="A0A523UYL2"/>
<accession>A0A523UYL2</accession>
<organism evidence="12 13">
    <name type="scientific">candidate division TA06 bacterium</name>
    <dbReference type="NCBI Taxonomy" id="2250710"/>
    <lineage>
        <taxon>Bacteria</taxon>
        <taxon>Bacteria division TA06</taxon>
    </lineage>
</organism>
<dbReference type="Proteomes" id="UP000315525">
    <property type="component" value="Unassembled WGS sequence"/>
</dbReference>
<feature type="domain" description="GMPS ATP-PPase" evidence="11">
    <location>
        <begin position="201"/>
        <end position="392"/>
    </location>
</feature>
<dbReference type="SUPFAM" id="SSF52317">
    <property type="entry name" value="Class I glutamine amidotransferase-like"/>
    <property type="match status" value="1"/>
</dbReference>
<dbReference type="InterPro" id="IPR022310">
    <property type="entry name" value="NAD/GMP_synthase"/>
</dbReference>
<evidence type="ECO:0000256" key="10">
    <source>
        <dbReference type="PROSITE-ProRule" id="PRU00886"/>
    </source>
</evidence>
<evidence type="ECO:0000259" key="11">
    <source>
        <dbReference type="PROSITE" id="PS51553"/>
    </source>
</evidence>
<evidence type="ECO:0000256" key="1">
    <source>
        <dbReference type="ARBA" id="ARBA00002332"/>
    </source>
</evidence>
<dbReference type="InterPro" id="IPR025777">
    <property type="entry name" value="GMPS_ATP_PPase_dom"/>
</dbReference>
<dbReference type="InterPro" id="IPR029062">
    <property type="entry name" value="Class_I_gatase-like"/>
</dbReference>
<evidence type="ECO:0000256" key="5">
    <source>
        <dbReference type="ARBA" id="ARBA00022749"/>
    </source>
</evidence>
<evidence type="ECO:0000256" key="4">
    <source>
        <dbReference type="ARBA" id="ARBA00022741"/>
    </source>
</evidence>
<dbReference type="NCBIfam" id="TIGR00888">
    <property type="entry name" value="guaA_Nterm"/>
    <property type="match status" value="1"/>
</dbReference>
<dbReference type="SUPFAM" id="SSF52402">
    <property type="entry name" value="Adenine nucleotide alpha hydrolases-like"/>
    <property type="match status" value="1"/>
</dbReference>
<comment type="catalytic activity">
    <reaction evidence="9">
        <text>XMP + L-glutamine + ATP + H2O = GMP + L-glutamate + AMP + diphosphate + 2 H(+)</text>
        <dbReference type="Rhea" id="RHEA:11680"/>
        <dbReference type="ChEBI" id="CHEBI:15377"/>
        <dbReference type="ChEBI" id="CHEBI:15378"/>
        <dbReference type="ChEBI" id="CHEBI:29985"/>
        <dbReference type="ChEBI" id="CHEBI:30616"/>
        <dbReference type="ChEBI" id="CHEBI:33019"/>
        <dbReference type="ChEBI" id="CHEBI:57464"/>
        <dbReference type="ChEBI" id="CHEBI:58115"/>
        <dbReference type="ChEBI" id="CHEBI:58359"/>
        <dbReference type="ChEBI" id="CHEBI:456215"/>
        <dbReference type="EC" id="6.3.5.2"/>
    </reaction>
</comment>
<dbReference type="InterPro" id="IPR017926">
    <property type="entry name" value="GATASE"/>
</dbReference>
<dbReference type="UniPathway" id="UPA00189">
    <property type="reaction ID" value="UER00296"/>
</dbReference>
<feature type="active site" evidence="9">
    <location>
        <position position="176"/>
    </location>
</feature>
<keyword evidence="3 9" id="KW-0436">Ligase</keyword>
<dbReference type="GO" id="GO:0005829">
    <property type="term" value="C:cytosol"/>
    <property type="evidence" value="ECO:0007669"/>
    <property type="project" value="TreeGrafter"/>
</dbReference>
<keyword evidence="4 9" id="KW-0547">Nucleotide-binding</keyword>
<evidence type="ECO:0000256" key="2">
    <source>
        <dbReference type="ARBA" id="ARBA00005153"/>
    </source>
</evidence>
<dbReference type="Gene3D" id="3.40.50.880">
    <property type="match status" value="1"/>
</dbReference>
<dbReference type="PANTHER" id="PTHR11922:SF2">
    <property type="entry name" value="GMP SYNTHASE [GLUTAMINE-HYDROLYZING]"/>
    <property type="match status" value="1"/>
</dbReference>
<dbReference type="InterPro" id="IPR001674">
    <property type="entry name" value="GMP_synth_C"/>
</dbReference>
<comment type="caution">
    <text evidence="12">The sequence shown here is derived from an EMBL/GenBank/DDBJ whole genome shotgun (WGS) entry which is preliminary data.</text>
</comment>
<keyword evidence="7 9" id="KW-0067">ATP-binding</keyword>
<dbReference type="FunFam" id="3.40.50.880:FF:000001">
    <property type="entry name" value="GMP synthase [glutamine-hydrolyzing]"/>
    <property type="match status" value="1"/>
</dbReference>
<reference evidence="12 13" key="1">
    <citation type="submission" date="2019-03" db="EMBL/GenBank/DDBJ databases">
        <title>Metabolic potential of uncultured bacteria and archaea associated with petroleum seepage in deep-sea sediments.</title>
        <authorList>
            <person name="Dong X."/>
            <person name="Hubert C."/>
        </authorList>
    </citation>
    <scope>NUCLEOTIDE SEQUENCE [LARGE SCALE GENOMIC DNA]</scope>
    <source>
        <strain evidence="12">E44_bin18</strain>
    </source>
</reference>
<dbReference type="EC" id="6.3.5.2" evidence="9"/>
<proteinExistence type="inferred from homology"/>
<comment type="pathway">
    <text evidence="2 9">Purine metabolism; GMP biosynthesis; GMP from XMP (L-Gln route): step 1/1.</text>
</comment>
<dbReference type="GO" id="GO:0003921">
    <property type="term" value="F:GMP synthase activity"/>
    <property type="evidence" value="ECO:0007669"/>
    <property type="project" value="InterPro"/>
</dbReference>
<evidence type="ECO:0000256" key="3">
    <source>
        <dbReference type="ARBA" id="ARBA00022598"/>
    </source>
</evidence>
<dbReference type="HAMAP" id="MF_00344">
    <property type="entry name" value="GMP_synthase"/>
    <property type="match status" value="1"/>
</dbReference>
<feature type="binding site" evidence="10">
    <location>
        <begin position="228"/>
        <end position="234"/>
    </location>
    <ligand>
        <name>ATP</name>
        <dbReference type="ChEBI" id="CHEBI:30616"/>
    </ligand>
</feature>
<gene>
    <name evidence="9 12" type="primary">guaA</name>
    <name evidence="12" type="ORF">E3J62_00740</name>
</gene>
<dbReference type="PRINTS" id="PR00097">
    <property type="entry name" value="ANTSNTHASEII"/>
</dbReference>
<comment type="function">
    <text evidence="1 9">Catalyzes the synthesis of GMP from XMP.</text>
</comment>
<evidence type="ECO:0000313" key="13">
    <source>
        <dbReference type="Proteomes" id="UP000315525"/>
    </source>
</evidence>
<dbReference type="EMBL" id="SOJN01000012">
    <property type="protein sequence ID" value="TET47624.1"/>
    <property type="molecule type" value="Genomic_DNA"/>
</dbReference>
<keyword evidence="5 9" id="KW-0332">GMP biosynthesis</keyword>
<dbReference type="PROSITE" id="PS51273">
    <property type="entry name" value="GATASE_TYPE_1"/>
    <property type="match status" value="1"/>
</dbReference>
<dbReference type="Pfam" id="PF00958">
    <property type="entry name" value="GMP_synt_C"/>
    <property type="match status" value="1"/>
</dbReference>
<keyword evidence="6 9" id="KW-0658">Purine biosynthesis</keyword>
<dbReference type="InterPro" id="IPR004739">
    <property type="entry name" value="GMP_synth_GATase"/>
</dbReference>
<feature type="active site" description="Nucleophile" evidence="9">
    <location>
        <position position="87"/>
    </location>
</feature>
<dbReference type="InterPro" id="IPR014729">
    <property type="entry name" value="Rossmann-like_a/b/a_fold"/>
</dbReference>
<dbReference type="FunFam" id="3.40.50.620:FF:000001">
    <property type="entry name" value="GMP synthase [glutamine-hydrolyzing]"/>
    <property type="match status" value="1"/>
</dbReference>
<dbReference type="Pfam" id="PF00117">
    <property type="entry name" value="GATase"/>
    <property type="match status" value="1"/>
</dbReference>